<evidence type="ECO:0000313" key="5">
    <source>
        <dbReference type="Proteomes" id="UP000248806"/>
    </source>
</evidence>
<evidence type="ECO:0000259" key="3">
    <source>
        <dbReference type="PROSITE" id="PS51186"/>
    </source>
</evidence>
<dbReference type="InterPro" id="IPR016181">
    <property type="entry name" value="Acyl_CoA_acyltransferase"/>
</dbReference>
<dbReference type="GO" id="GO:0016747">
    <property type="term" value="F:acyltransferase activity, transferring groups other than amino-acyl groups"/>
    <property type="evidence" value="ECO:0007669"/>
    <property type="project" value="InterPro"/>
</dbReference>
<dbReference type="Gene3D" id="3.40.630.30">
    <property type="match status" value="1"/>
</dbReference>
<dbReference type="EMBL" id="QKUF01000002">
    <property type="protein sequence ID" value="PZW34461.1"/>
    <property type="molecule type" value="Genomic_DNA"/>
</dbReference>
<dbReference type="Proteomes" id="UP000248806">
    <property type="component" value="Unassembled WGS sequence"/>
</dbReference>
<keyword evidence="2" id="KW-0012">Acyltransferase</keyword>
<dbReference type="InterPro" id="IPR000182">
    <property type="entry name" value="GNAT_dom"/>
</dbReference>
<dbReference type="PANTHER" id="PTHR43420">
    <property type="entry name" value="ACETYLTRANSFERASE"/>
    <property type="match status" value="1"/>
</dbReference>
<feature type="domain" description="N-acetyltransferase" evidence="3">
    <location>
        <begin position="7"/>
        <end position="194"/>
    </location>
</feature>
<sequence length="204" mass="23680">MNEGTIEQLSRLDTSHKQQVVQLFVDGFYQHLSALTPDRRSLCNAFRDAFVSEQVYVYLLENRVLGMLAYSTQHSSALQLNRHALQQELGFFKGLMVSFTLGQKPIPIEAHQAYIEDVVTHQEARGKGIASQLIQHLIHTLPYTEYTLEVVDTNTKAVRLYEKLGFVLFKKKKQLLFQKQVGFNERFYMKKTVQRPVQEEEHPH</sequence>
<protein>
    <submittedName>
        <fullName evidence="4">Acetyltransferase (GNAT) family protein</fullName>
    </submittedName>
</protein>
<dbReference type="InterPro" id="IPR050680">
    <property type="entry name" value="YpeA/RimI_acetyltransf"/>
</dbReference>
<evidence type="ECO:0000256" key="1">
    <source>
        <dbReference type="ARBA" id="ARBA00022679"/>
    </source>
</evidence>
<evidence type="ECO:0000313" key="4">
    <source>
        <dbReference type="EMBL" id="PZW34461.1"/>
    </source>
</evidence>
<dbReference type="RefSeq" id="WP_170142409.1">
    <property type="nucleotide sequence ID" value="NZ_BIFX01000001.1"/>
</dbReference>
<accession>A0A326UB75</accession>
<gene>
    <name evidence="4" type="ORF">EI42_01298</name>
</gene>
<keyword evidence="1 4" id="KW-0808">Transferase</keyword>
<dbReference type="CDD" id="cd04301">
    <property type="entry name" value="NAT_SF"/>
    <property type="match status" value="1"/>
</dbReference>
<comment type="caution">
    <text evidence="4">The sequence shown here is derived from an EMBL/GenBank/DDBJ whole genome shotgun (WGS) entry which is preliminary data.</text>
</comment>
<reference evidence="4 5" key="1">
    <citation type="submission" date="2018-06" db="EMBL/GenBank/DDBJ databases">
        <title>Genomic Encyclopedia of Archaeal and Bacterial Type Strains, Phase II (KMG-II): from individual species to whole genera.</title>
        <authorList>
            <person name="Goeker M."/>
        </authorList>
    </citation>
    <scope>NUCLEOTIDE SEQUENCE [LARGE SCALE GENOMIC DNA]</scope>
    <source>
        <strain evidence="4 5">ATCC BAA-1881</strain>
    </source>
</reference>
<organism evidence="4 5">
    <name type="scientific">Thermosporothrix hazakensis</name>
    <dbReference type="NCBI Taxonomy" id="644383"/>
    <lineage>
        <taxon>Bacteria</taxon>
        <taxon>Bacillati</taxon>
        <taxon>Chloroflexota</taxon>
        <taxon>Ktedonobacteria</taxon>
        <taxon>Ktedonobacterales</taxon>
        <taxon>Thermosporotrichaceae</taxon>
        <taxon>Thermosporothrix</taxon>
    </lineage>
</organism>
<evidence type="ECO:0000256" key="2">
    <source>
        <dbReference type="ARBA" id="ARBA00023315"/>
    </source>
</evidence>
<proteinExistence type="predicted"/>
<dbReference type="AlphaFoldDB" id="A0A326UB75"/>
<dbReference type="Pfam" id="PF00583">
    <property type="entry name" value="Acetyltransf_1"/>
    <property type="match status" value="1"/>
</dbReference>
<keyword evidence="5" id="KW-1185">Reference proteome</keyword>
<name>A0A326UB75_THEHA</name>
<dbReference type="SUPFAM" id="SSF55729">
    <property type="entry name" value="Acyl-CoA N-acyltransferases (Nat)"/>
    <property type="match status" value="1"/>
</dbReference>
<dbReference type="PROSITE" id="PS51186">
    <property type="entry name" value="GNAT"/>
    <property type="match status" value="1"/>
</dbReference>